<proteinExistence type="predicted"/>
<reference evidence="1 2" key="1">
    <citation type="submission" date="2018-08" db="EMBL/GenBank/DDBJ databases">
        <title>Complete genome sequence of JP2-74.</title>
        <authorList>
            <person name="Wu L."/>
        </authorList>
    </citation>
    <scope>NUCLEOTIDE SEQUENCE [LARGE SCALE GENOMIC DNA]</scope>
    <source>
        <strain evidence="1 2">JP2-74</strain>
    </source>
</reference>
<protein>
    <submittedName>
        <fullName evidence="1">Uncharacterized protein</fullName>
    </submittedName>
</protein>
<dbReference type="AlphaFoldDB" id="A0AAD0W7G9"/>
<evidence type="ECO:0000313" key="1">
    <source>
        <dbReference type="EMBL" id="AXT44693.1"/>
    </source>
</evidence>
<accession>A0AAD0W7G9</accession>
<sequence length="292" mass="32159">MRGVVYSLSTTKEGGIKEVHVSRILNAFAKLGKPSLYRVGLKLLALLQEVEPLRGGYWLIAPFRVIEVENRFLFVGAVPSTYGYLGNVTNEGLGRFVTNDVAKQFPQQSIESWMGVATPDPASLIASFRRDHRYTATATINLADLECLKFIKGGPHVGRRFAWVQHAHAVLSSDLIAVCRQKHGGTYRYFSASLRAGKVSAEAPIEQSLPRLMYALSSFVEAPVVARVRKGSSLAEVTIPERLPIEEYRLALLLSKDITRQGNYTTYSLASNLAPALLKCLTDLGCTLETSK</sequence>
<gene>
    <name evidence="1" type="ORF">D1345_00040</name>
</gene>
<evidence type="ECO:0000313" key="2">
    <source>
        <dbReference type="Proteomes" id="UP000259465"/>
    </source>
</evidence>
<keyword evidence="2" id="KW-1185">Reference proteome</keyword>
<name>A0AAD0W7G9_9NEIS</name>
<organism evidence="1 2">
    <name type="scientific">Chromobacterium rhizoryzae</name>
    <dbReference type="NCBI Taxonomy" id="1778675"/>
    <lineage>
        <taxon>Bacteria</taxon>
        <taxon>Pseudomonadati</taxon>
        <taxon>Pseudomonadota</taxon>
        <taxon>Betaproteobacteria</taxon>
        <taxon>Neisseriales</taxon>
        <taxon>Chromobacteriaceae</taxon>
        <taxon>Chromobacterium</taxon>
    </lineage>
</organism>
<dbReference type="Proteomes" id="UP000259465">
    <property type="component" value="Chromosome"/>
</dbReference>
<dbReference type="EMBL" id="CP031968">
    <property type="protein sequence ID" value="AXT44693.1"/>
    <property type="molecule type" value="Genomic_DNA"/>
</dbReference>
<dbReference type="KEGG" id="crz:D1345_00040"/>